<feature type="transmembrane region" description="Helical" evidence="7">
    <location>
        <begin position="161"/>
        <end position="178"/>
    </location>
</feature>
<keyword evidence="4 7" id="KW-0812">Transmembrane</keyword>
<comment type="subcellular location">
    <subcellularLocation>
        <location evidence="1">Cell membrane</location>
        <topology evidence="1">Multi-pass membrane protein</topology>
    </subcellularLocation>
</comment>
<dbReference type="PANTHER" id="PTHR40074">
    <property type="entry name" value="O-ACETYLTRANSFERASE WECH"/>
    <property type="match status" value="1"/>
</dbReference>
<organism evidence="9 10">
    <name type="scientific">Winogradskyella eximia</name>
    <dbReference type="NCBI Taxonomy" id="262006"/>
    <lineage>
        <taxon>Bacteria</taxon>
        <taxon>Pseudomonadati</taxon>
        <taxon>Bacteroidota</taxon>
        <taxon>Flavobacteriia</taxon>
        <taxon>Flavobacteriales</taxon>
        <taxon>Flavobacteriaceae</taxon>
        <taxon>Winogradskyella</taxon>
    </lineage>
</organism>
<dbReference type="AlphaFoldDB" id="A0A3D9GYT8"/>
<dbReference type="InterPro" id="IPR002656">
    <property type="entry name" value="Acyl_transf_3_dom"/>
</dbReference>
<feature type="transmembrane region" description="Helical" evidence="7">
    <location>
        <begin position="83"/>
        <end position="102"/>
    </location>
</feature>
<evidence type="ECO:0000259" key="8">
    <source>
        <dbReference type="Pfam" id="PF01757"/>
    </source>
</evidence>
<proteinExistence type="inferred from homology"/>
<feature type="transmembrane region" description="Helical" evidence="7">
    <location>
        <begin position="279"/>
        <end position="297"/>
    </location>
</feature>
<keyword evidence="3" id="KW-1003">Cell membrane</keyword>
<accession>A0A3D9GYT8</accession>
<feature type="transmembrane region" description="Helical" evidence="7">
    <location>
        <begin position="114"/>
        <end position="140"/>
    </location>
</feature>
<name>A0A3D9GYT8_9FLAO</name>
<feature type="transmembrane region" description="Helical" evidence="7">
    <location>
        <begin position="317"/>
        <end position="338"/>
    </location>
</feature>
<evidence type="ECO:0000256" key="2">
    <source>
        <dbReference type="ARBA" id="ARBA00007400"/>
    </source>
</evidence>
<protein>
    <submittedName>
        <fullName evidence="9">Peptidoglycan/LPS O-acetylase OafA/YrhL</fullName>
    </submittedName>
</protein>
<feature type="transmembrane region" description="Helical" evidence="7">
    <location>
        <begin position="190"/>
        <end position="207"/>
    </location>
</feature>
<comment type="similarity">
    <text evidence="2">Belongs to the acyltransferase 3 family.</text>
</comment>
<sequence length="363" mass="42456">MKYLNSINHYRALAIVFIVAIHAQFVAGLKLDTYINQFFFNVISGATLNFSFISGFVFYLVLYKRYKYSTFVRGRVNRFLKPYLVLSILPIVVSLIIMPMYWDNSNLAAYNSWFWYIISIFKYVITGAHITAYWYIPFVIIMTLMSPLHVKFIKLKFKQQLIIFGVLLIIASVVQRPYTRTFLFQAVQSTIYFTPLYLMGIMCAMHKDRIYKLLKGKDVYLLIIALGFVVLQTNNGVLGLYKNQFLAYNGVDLIVFKMVFMCLFFMVWLHRFEHVRSTIINSLANTSFAIYFLHVYVLKLILTIKNYYNLSFEGYTLLSYIVIILLMLGMSMIVAIGVNRLFPNYSFYLIGYGKKPSKDLKKN</sequence>
<keyword evidence="5 7" id="KW-1133">Transmembrane helix</keyword>
<evidence type="ECO:0000313" key="10">
    <source>
        <dbReference type="Proteomes" id="UP000256980"/>
    </source>
</evidence>
<evidence type="ECO:0000256" key="1">
    <source>
        <dbReference type="ARBA" id="ARBA00004651"/>
    </source>
</evidence>
<keyword evidence="6 7" id="KW-0472">Membrane</keyword>
<evidence type="ECO:0000256" key="4">
    <source>
        <dbReference type="ARBA" id="ARBA00022692"/>
    </source>
</evidence>
<evidence type="ECO:0000313" key="9">
    <source>
        <dbReference type="EMBL" id="RED42116.1"/>
    </source>
</evidence>
<evidence type="ECO:0000256" key="7">
    <source>
        <dbReference type="SAM" id="Phobius"/>
    </source>
</evidence>
<evidence type="ECO:0000256" key="3">
    <source>
        <dbReference type="ARBA" id="ARBA00022475"/>
    </source>
</evidence>
<dbReference type="Proteomes" id="UP000256980">
    <property type="component" value="Unassembled WGS sequence"/>
</dbReference>
<evidence type="ECO:0000256" key="5">
    <source>
        <dbReference type="ARBA" id="ARBA00022989"/>
    </source>
</evidence>
<feature type="domain" description="Acyltransferase 3" evidence="8">
    <location>
        <begin position="5"/>
        <end position="336"/>
    </location>
</feature>
<dbReference type="GO" id="GO:0005886">
    <property type="term" value="C:plasma membrane"/>
    <property type="evidence" value="ECO:0007669"/>
    <property type="project" value="UniProtKB-SubCell"/>
</dbReference>
<dbReference type="EMBL" id="QRDV01000009">
    <property type="protein sequence ID" value="RED42116.1"/>
    <property type="molecule type" value="Genomic_DNA"/>
</dbReference>
<dbReference type="Pfam" id="PF01757">
    <property type="entry name" value="Acyl_transf_3"/>
    <property type="match status" value="1"/>
</dbReference>
<comment type="caution">
    <text evidence="9">The sequence shown here is derived from an EMBL/GenBank/DDBJ whole genome shotgun (WGS) entry which is preliminary data.</text>
</comment>
<dbReference type="RefSeq" id="WP_115818480.1">
    <property type="nucleotide sequence ID" value="NZ_QRDV01000009.1"/>
</dbReference>
<feature type="transmembrane region" description="Helical" evidence="7">
    <location>
        <begin position="219"/>
        <end position="241"/>
    </location>
</feature>
<dbReference type="GO" id="GO:0016413">
    <property type="term" value="F:O-acetyltransferase activity"/>
    <property type="evidence" value="ECO:0007669"/>
    <property type="project" value="TreeGrafter"/>
</dbReference>
<reference evidence="9 10" key="1">
    <citation type="submission" date="2018-07" db="EMBL/GenBank/DDBJ databases">
        <title>Genomic Encyclopedia of Type Strains, Phase III (KMG-III): the genomes of soil and plant-associated and newly described type strains.</title>
        <authorList>
            <person name="Whitman W."/>
        </authorList>
    </citation>
    <scope>NUCLEOTIDE SEQUENCE [LARGE SCALE GENOMIC DNA]</scope>
    <source>
        <strain evidence="9 10">CECT 7946</strain>
    </source>
</reference>
<dbReference type="OrthoDB" id="7579632at2"/>
<gene>
    <name evidence="9" type="ORF">DFQ10_10911</name>
</gene>
<evidence type="ECO:0000256" key="6">
    <source>
        <dbReference type="ARBA" id="ARBA00023136"/>
    </source>
</evidence>
<feature type="transmembrane region" description="Helical" evidence="7">
    <location>
        <begin position="38"/>
        <end position="62"/>
    </location>
</feature>
<dbReference type="PANTHER" id="PTHR40074:SF2">
    <property type="entry name" value="O-ACETYLTRANSFERASE WECH"/>
    <property type="match status" value="1"/>
</dbReference>
<feature type="transmembrane region" description="Helical" evidence="7">
    <location>
        <begin position="247"/>
        <end position="267"/>
    </location>
</feature>
<dbReference type="GO" id="GO:0009246">
    <property type="term" value="P:enterobacterial common antigen biosynthetic process"/>
    <property type="evidence" value="ECO:0007669"/>
    <property type="project" value="TreeGrafter"/>
</dbReference>
<keyword evidence="10" id="KW-1185">Reference proteome</keyword>